<dbReference type="GO" id="GO:0006406">
    <property type="term" value="P:mRNA export from nucleus"/>
    <property type="evidence" value="ECO:0007669"/>
    <property type="project" value="InterPro"/>
</dbReference>
<dbReference type="Proteomes" id="UP001164286">
    <property type="component" value="Unassembled WGS sequence"/>
</dbReference>
<dbReference type="AlphaFoldDB" id="A0AA38H6J8"/>
<dbReference type="InterPro" id="IPR018783">
    <property type="entry name" value="TF_ENY2"/>
</dbReference>
<evidence type="ECO:0000313" key="2">
    <source>
        <dbReference type="Proteomes" id="UP001164286"/>
    </source>
</evidence>
<sequence>MAPASKAPAAPQVDEETMNAIRKRLIETGDWERSVPTRLPLSPCAQSTDTRNTSALLSLRLDAVLDGGDEPSDLEGSMGLAGLDWADARRISGLLRDKLEEVGFADDLKDFAKERARQQEDPKLEALLAEVLPKAREMLDPSLRAAVVQEIGVALEREVEPA</sequence>
<comment type="caution">
    <text evidence="1">The sequence shown here is derived from an EMBL/GenBank/DDBJ whole genome shotgun (WGS) entry which is preliminary data.</text>
</comment>
<name>A0AA38H6J8_9TREE</name>
<organism evidence="1 2">
    <name type="scientific">Dioszegia hungarica</name>
    <dbReference type="NCBI Taxonomy" id="4972"/>
    <lineage>
        <taxon>Eukaryota</taxon>
        <taxon>Fungi</taxon>
        <taxon>Dikarya</taxon>
        <taxon>Basidiomycota</taxon>
        <taxon>Agaricomycotina</taxon>
        <taxon>Tremellomycetes</taxon>
        <taxon>Tremellales</taxon>
        <taxon>Bulleribasidiaceae</taxon>
        <taxon>Dioszegia</taxon>
    </lineage>
</organism>
<dbReference type="GeneID" id="77732047"/>
<evidence type="ECO:0000313" key="1">
    <source>
        <dbReference type="EMBL" id="KAI9635537.1"/>
    </source>
</evidence>
<accession>A0AA38H6J8</accession>
<dbReference type="Gene3D" id="1.10.246.140">
    <property type="match status" value="1"/>
</dbReference>
<gene>
    <name evidence="1" type="ORF">MKK02DRAFT_44227</name>
</gene>
<dbReference type="InterPro" id="IPR038212">
    <property type="entry name" value="TF_EnY2_sf"/>
</dbReference>
<proteinExistence type="predicted"/>
<dbReference type="GO" id="GO:0000124">
    <property type="term" value="C:SAGA complex"/>
    <property type="evidence" value="ECO:0007669"/>
    <property type="project" value="InterPro"/>
</dbReference>
<dbReference type="GO" id="GO:0003713">
    <property type="term" value="F:transcription coactivator activity"/>
    <property type="evidence" value="ECO:0007669"/>
    <property type="project" value="InterPro"/>
</dbReference>
<dbReference type="Pfam" id="PF10163">
    <property type="entry name" value="EnY2"/>
    <property type="match status" value="1"/>
</dbReference>
<dbReference type="PANTHER" id="PTHR12514">
    <property type="entry name" value="ENHANCER OF YELLOW 2 TRANSCRIPTION FACTOR"/>
    <property type="match status" value="1"/>
</dbReference>
<reference evidence="1" key="1">
    <citation type="journal article" date="2022" name="G3 (Bethesda)">
        <title>High quality genome of the basidiomycete yeast Dioszegia hungarica PDD-24b-2 isolated from cloud water.</title>
        <authorList>
            <person name="Jarrige D."/>
            <person name="Haridas S."/>
            <person name="Bleykasten-Grosshans C."/>
            <person name="Joly M."/>
            <person name="Nadalig T."/>
            <person name="Sancelme M."/>
            <person name="Vuilleumier S."/>
            <person name="Grigoriev I.V."/>
            <person name="Amato P."/>
            <person name="Bringel F."/>
        </authorList>
    </citation>
    <scope>NUCLEOTIDE SEQUENCE</scope>
    <source>
        <strain evidence="1">PDD-24b-2</strain>
    </source>
</reference>
<dbReference type="RefSeq" id="XP_052945314.1">
    <property type="nucleotide sequence ID" value="XM_053092842.1"/>
</dbReference>
<protein>
    <submittedName>
        <fullName evidence="1">Uncharacterized protein</fullName>
    </submittedName>
</protein>
<dbReference type="EMBL" id="JAKWFO010000005">
    <property type="protein sequence ID" value="KAI9635537.1"/>
    <property type="molecule type" value="Genomic_DNA"/>
</dbReference>
<keyword evidence="2" id="KW-1185">Reference proteome</keyword>
<dbReference type="GO" id="GO:0005643">
    <property type="term" value="C:nuclear pore"/>
    <property type="evidence" value="ECO:0007669"/>
    <property type="project" value="InterPro"/>
</dbReference>